<evidence type="ECO:0000313" key="3">
    <source>
        <dbReference type="Proteomes" id="UP000234525"/>
    </source>
</evidence>
<name>A0A2H1K0U4_BREAU</name>
<keyword evidence="3" id="KW-1185">Reference proteome</keyword>
<comment type="caution">
    <text evidence="2">The sequence shown here is derived from an EMBL/GenBank/DDBJ whole genome shotgun (WGS) entry which is preliminary data.</text>
</comment>
<sequence length="229" mass="24327">MKRVTSTPRGTRSGPGAPPPAGSAATEDGGQRFLGDMSVSEMSDKNPAGSLPYALEDELDTRSNAGRVRSEGWTEDQALTLEHPHDSQVNTGRGDTEAAGPADAPRRNRRAKLDVRLSAEDREAVLRRARVLGVRPSSWARAVILDALDARSSNIEKIERAALTSGAVPTIAPELGRAVTELRRVGSNLNQCMRAINSGKATVLDADLVVALRDAVDEVRAALGDRTAS</sequence>
<organism evidence="2 3">
    <name type="scientific">Brevibacterium aurantiacum</name>
    <dbReference type="NCBI Taxonomy" id="273384"/>
    <lineage>
        <taxon>Bacteria</taxon>
        <taxon>Bacillati</taxon>
        <taxon>Actinomycetota</taxon>
        <taxon>Actinomycetes</taxon>
        <taxon>Micrococcales</taxon>
        <taxon>Brevibacteriaceae</taxon>
        <taxon>Brevibacterium</taxon>
    </lineage>
</organism>
<dbReference type="EMBL" id="FXZB01000022">
    <property type="protein sequence ID" value="SMX93168.1"/>
    <property type="molecule type" value="Genomic_DNA"/>
</dbReference>
<dbReference type="RefSeq" id="WP_219618414.1">
    <property type="nucleotide sequence ID" value="NZ_BJME01000003.1"/>
</dbReference>
<proteinExistence type="predicted"/>
<evidence type="ECO:0000313" key="2">
    <source>
        <dbReference type="EMBL" id="SMX93168.1"/>
    </source>
</evidence>
<protein>
    <recommendedName>
        <fullName evidence="4">Plasmid mobilization relaxosome protein MobC</fullName>
    </recommendedName>
</protein>
<gene>
    <name evidence="2" type="ORF">BAUR9175_02991</name>
</gene>
<evidence type="ECO:0000256" key="1">
    <source>
        <dbReference type="SAM" id="MobiDB-lite"/>
    </source>
</evidence>
<reference evidence="2" key="1">
    <citation type="submission" date="2017-03" db="EMBL/GenBank/DDBJ databases">
        <authorList>
            <person name="Monnet C."/>
        </authorList>
    </citation>
    <scope>NUCLEOTIDE SEQUENCE [LARGE SCALE GENOMIC DNA]</scope>
    <source>
        <strain evidence="2">ATCC 9175</strain>
    </source>
</reference>
<accession>A0A2H1K0U4</accession>
<evidence type="ECO:0008006" key="4">
    <source>
        <dbReference type="Google" id="ProtNLM"/>
    </source>
</evidence>
<dbReference type="Proteomes" id="UP000234525">
    <property type="component" value="Unassembled WGS sequence"/>
</dbReference>
<dbReference type="AlphaFoldDB" id="A0A2H1K0U4"/>
<feature type="region of interest" description="Disordered" evidence="1">
    <location>
        <begin position="1"/>
        <end position="110"/>
    </location>
</feature>